<keyword evidence="11" id="KW-0496">Mitochondrion</keyword>
<comment type="subcellular location">
    <subcellularLocation>
        <location evidence="1">Mitochondrion</location>
    </subcellularLocation>
</comment>
<reference evidence="13" key="1">
    <citation type="submission" date="2021-02" db="EMBL/GenBank/DDBJ databases">
        <authorList>
            <person name="Bekaert M."/>
        </authorList>
    </citation>
    <scope>NUCLEOTIDE SEQUENCE</scope>
    <source>
        <strain evidence="13">IoA-00</strain>
    </source>
</reference>
<evidence type="ECO:0000313" key="14">
    <source>
        <dbReference type="Proteomes" id="UP000675881"/>
    </source>
</evidence>
<dbReference type="GO" id="GO:0051537">
    <property type="term" value="F:2 iron, 2 sulfur cluster binding"/>
    <property type="evidence" value="ECO:0007669"/>
    <property type="project" value="TreeGrafter"/>
</dbReference>
<evidence type="ECO:0000256" key="3">
    <source>
        <dbReference type="ARBA" id="ARBA00013107"/>
    </source>
</evidence>
<name>A0A7R8HDX3_LEPSM</name>
<dbReference type="GO" id="GO:0006826">
    <property type="term" value="P:iron ion transport"/>
    <property type="evidence" value="ECO:0007669"/>
    <property type="project" value="UniProtKB-KW"/>
</dbReference>
<dbReference type="InterPro" id="IPR036524">
    <property type="entry name" value="Frataxin/CyaY_sf"/>
</dbReference>
<gene>
    <name evidence="13" type="ORF">LSAA_14844</name>
</gene>
<evidence type="ECO:0000256" key="4">
    <source>
        <dbReference type="ARBA" id="ARBA00022434"/>
    </source>
</evidence>
<dbReference type="PRINTS" id="PR00904">
    <property type="entry name" value="FRATAXIN"/>
</dbReference>
<evidence type="ECO:0000256" key="9">
    <source>
        <dbReference type="ARBA" id="ARBA00023004"/>
    </source>
</evidence>
<dbReference type="PANTHER" id="PTHR16821">
    <property type="entry name" value="FRATAXIN"/>
    <property type="match status" value="1"/>
</dbReference>
<evidence type="ECO:0000256" key="12">
    <source>
        <dbReference type="ARBA" id="ARBA00047990"/>
    </source>
</evidence>
<evidence type="ECO:0000256" key="6">
    <source>
        <dbReference type="ARBA" id="ARBA00022496"/>
    </source>
</evidence>
<dbReference type="PANTHER" id="PTHR16821:SF2">
    <property type="entry name" value="FRATAXIN, MITOCHONDRIAL"/>
    <property type="match status" value="1"/>
</dbReference>
<evidence type="ECO:0000256" key="10">
    <source>
        <dbReference type="ARBA" id="ARBA00023065"/>
    </source>
</evidence>
<dbReference type="GO" id="GO:0006879">
    <property type="term" value="P:intracellular iron ion homeostasis"/>
    <property type="evidence" value="ECO:0007669"/>
    <property type="project" value="UniProtKB-KW"/>
</dbReference>
<keyword evidence="4" id="KW-0409">Iron storage</keyword>
<dbReference type="OrthoDB" id="1897642at2759"/>
<evidence type="ECO:0000256" key="11">
    <source>
        <dbReference type="ARBA" id="ARBA00023128"/>
    </source>
</evidence>
<dbReference type="PROSITE" id="PS01344">
    <property type="entry name" value="FRATAXIN_1"/>
    <property type="match status" value="1"/>
</dbReference>
<dbReference type="InterPro" id="IPR020895">
    <property type="entry name" value="Frataxin_CS"/>
</dbReference>
<dbReference type="AlphaFoldDB" id="A0A7R8HDX3"/>
<dbReference type="Pfam" id="PF01491">
    <property type="entry name" value="Frataxin_Cyay"/>
    <property type="match status" value="1"/>
</dbReference>
<dbReference type="GO" id="GO:0008199">
    <property type="term" value="F:ferric iron binding"/>
    <property type="evidence" value="ECO:0007669"/>
    <property type="project" value="InterPro"/>
</dbReference>
<keyword evidence="14" id="KW-1185">Reference proteome</keyword>
<dbReference type="GO" id="GO:0008198">
    <property type="term" value="F:ferrous iron binding"/>
    <property type="evidence" value="ECO:0007669"/>
    <property type="project" value="TreeGrafter"/>
</dbReference>
<protein>
    <recommendedName>
        <fullName evidence="3">ferroxidase</fullName>
        <ecNumber evidence="3">1.16.3.1</ecNumber>
    </recommendedName>
</protein>
<keyword evidence="10" id="KW-0406">Ion transport</keyword>
<proteinExistence type="inferred from homology"/>
<dbReference type="InterPro" id="IPR017789">
    <property type="entry name" value="Frataxin"/>
</dbReference>
<dbReference type="EMBL" id="HG994588">
    <property type="protein sequence ID" value="CAF3037713.1"/>
    <property type="molecule type" value="Genomic_DNA"/>
</dbReference>
<dbReference type="GO" id="GO:0004322">
    <property type="term" value="F:ferroxidase activity"/>
    <property type="evidence" value="ECO:0007669"/>
    <property type="project" value="UniProtKB-EC"/>
</dbReference>
<evidence type="ECO:0000313" key="13">
    <source>
        <dbReference type="EMBL" id="CAF3037713.1"/>
    </source>
</evidence>
<dbReference type="SUPFAM" id="SSF55387">
    <property type="entry name" value="Frataxin/Nqo15-like"/>
    <property type="match status" value="1"/>
</dbReference>
<keyword evidence="5" id="KW-0813">Transport</keyword>
<dbReference type="EC" id="1.16.3.1" evidence="3"/>
<keyword evidence="7" id="KW-0809">Transit peptide</keyword>
<dbReference type="GO" id="GO:0034986">
    <property type="term" value="F:iron chaperone activity"/>
    <property type="evidence" value="ECO:0007669"/>
    <property type="project" value="TreeGrafter"/>
</dbReference>
<dbReference type="NCBIfam" id="TIGR03422">
    <property type="entry name" value="mito_frataxin"/>
    <property type="match status" value="1"/>
</dbReference>
<dbReference type="InterPro" id="IPR002908">
    <property type="entry name" value="Frataxin/CyaY"/>
</dbReference>
<evidence type="ECO:0000256" key="7">
    <source>
        <dbReference type="ARBA" id="ARBA00022946"/>
    </source>
</evidence>
<evidence type="ECO:0000256" key="8">
    <source>
        <dbReference type="ARBA" id="ARBA00023002"/>
    </source>
</evidence>
<keyword evidence="9" id="KW-0408">Iron</keyword>
<comment type="similarity">
    <text evidence="2">Belongs to the frataxin family.</text>
</comment>
<comment type="catalytic activity">
    <reaction evidence="12">
        <text>4 Fe(2+) + O2 + 4 H(+) = 4 Fe(3+) + 2 H2O</text>
        <dbReference type="Rhea" id="RHEA:11148"/>
        <dbReference type="ChEBI" id="CHEBI:15377"/>
        <dbReference type="ChEBI" id="CHEBI:15378"/>
        <dbReference type="ChEBI" id="CHEBI:15379"/>
        <dbReference type="ChEBI" id="CHEBI:29033"/>
        <dbReference type="ChEBI" id="CHEBI:29034"/>
        <dbReference type="EC" id="1.16.3.1"/>
    </reaction>
</comment>
<dbReference type="NCBIfam" id="TIGR03421">
    <property type="entry name" value="FeS_CyaY"/>
    <property type="match status" value="1"/>
</dbReference>
<evidence type="ECO:0000256" key="2">
    <source>
        <dbReference type="ARBA" id="ARBA00008183"/>
    </source>
</evidence>
<dbReference type="SMART" id="SM01219">
    <property type="entry name" value="Frataxin_Cyay"/>
    <property type="match status" value="1"/>
</dbReference>
<dbReference type="Proteomes" id="UP000675881">
    <property type="component" value="Chromosome 9"/>
</dbReference>
<evidence type="ECO:0000256" key="1">
    <source>
        <dbReference type="ARBA" id="ARBA00004173"/>
    </source>
</evidence>
<keyword evidence="8 13" id="KW-0560">Oxidoreductase</keyword>
<organism evidence="13 14">
    <name type="scientific">Lepeophtheirus salmonis</name>
    <name type="common">Salmon louse</name>
    <name type="synonym">Caligus salmonis</name>
    <dbReference type="NCBI Taxonomy" id="72036"/>
    <lineage>
        <taxon>Eukaryota</taxon>
        <taxon>Metazoa</taxon>
        <taxon>Ecdysozoa</taxon>
        <taxon>Arthropoda</taxon>
        <taxon>Crustacea</taxon>
        <taxon>Multicrustacea</taxon>
        <taxon>Hexanauplia</taxon>
        <taxon>Copepoda</taxon>
        <taxon>Siphonostomatoida</taxon>
        <taxon>Caligidae</taxon>
        <taxon>Lepeophtheirus</taxon>
    </lineage>
</organism>
<dbReference type="PROSITE" id="PS50810">
    <property type="entry name" value="FRATAXIN_2"/>
    <property type="match status" value="1"/>
</dbReference>
<dbReference type="Gene3D" id="3.30.920.10">
    <property type="entry name" value="Frataxin/CyaY"/>
    <property type="match status" value="1"/>
</dbReference>
<dbReference type="GO" id="GO:0016226">
    <property type="term" value="P:iron-sulfur cluster assembly"/>
    <property type="evidence" value="ECO:0007669"/>
    <property type="project" value="InterPro"/>
</dbReference>
<dbReference type="GO" id="GO:0005739">
    <property type="term" value="C:mitochondrion"/>
    <property type="evidence" value="ECO:0007669"/>
    <property type="project" value="UniProtKB-SubCell"/>
</dbReference>
<accession>A0A7R8HDX3</accession>
<evidence type="ECO:0000256" key="5">
    <source>
        <dbReference type="ARBA" id="ARBA00022448"/>
    </source>
</evidence>
<keyword evidence="6" id="KW-0410">Iron transport</keyword>
<sequence length="142" mass="16073">MNLSRIFSLSHRFLFRPSFAYYSSDVPQDIYEKHSVETLESLTDKLEEILESQSGKYDVTYSNNVLTVSVPHLGTYVINKQGPNKQIWLSSPLSGPKRFDLILDSKSWVYTRSGESLHSILSKEITSIVPRADLSSCYFGGS</sequence>